<name>A0A0L0F3Y6_9EUKA</name>
<dbReference type="GeneID" id="25916524"/>
<feature type="non-terminal residue" evidence="2">
    <location>
        <position position="1"/>
    </location>
</feature>
<evidence type="ECO:0000256" key="1">
    <source>
        <dbReference type="SAM" id="SignalP"/>
    </source>
</evidence>
<accession>A0A0L0F3Y6</accession>
<feature type="chain" id="PRO_5005538551" description="Major facilitator superfamily (MFS) profile domain-containing protein" evidence="1">
    <location>
        <begin position="20"/>
        <end position="63"/>
    </location>
</feature>
<dbReference type="RefSeq" id="XP_014145342.1">
    <property type="nucleotide sequence ID" value="XM_014289867.1"/>
</dbReference>
<sequence length="63" mass="6607">PWKIIISISVACCASILLGYDEGIMSGAVHSLQATLQLSNVQTDIMMGSLNFFAAFGTLAASK</sequence>
<reference evidence="2 3" key="1">
    <citation type="submission" date="2011-02" db="EMBL/GenBank/DDBJ databases">
        <title>The Genome Sequence of Sphaeroforma arctica JP610.</title>
        <authorList>
            <consortium name="The Broad Institute Genome Sequencing Platform"/>
            <person name="Russ C."/>
            <person name="Cuomo C."/>
            <person name="Young S.K."/>
            <person name="Zeng Q."/>
            <person name="Gargeya S."/>
            <person name="Alvarado L."/>
            <person name="Berlin A."/>
            <person name="Chapman S.B."/>
            <person name="Chen Z."/>
            <person name="Freedman E."/>
            <person name="Gellesch M."/>
            <person name="Goldberg J."/>
            <person name="Griggs A."/>
            <person name="Gujja S."/>
            <person name="Heilman E."/>
            <person name="Heiman D."/>
            <person name="Howarth C."/>
            <person name="Mehta T."/>
            <person name="Neiman D."/>
            <person name="Pearson M."/>
            <person name="Roberts A."/>
            <person name="Saif S."/>
            <person name="Shea T."/>
            <person name="Shenoy N."/>
            <person name="Sisk P."/>
            <person name="Stolte C."/>
            <person name="Sykes S."/>
            <person name="White J."/>
            <person name="Yandava C."/>
            <person name="Burger G."/>
            <person name="Gray M.W."/>
            <person name="Holland P.W.H."/>
            <person name="King N."/>
            <person name="Lang F.B.F."/>
            <person name="Roger A.J."/>
            <person name="Ruiz-Trillo I."/>
            <person name="Haas B."/>
            <person name="Nusbaum C."/>
            <person name="Birren B."/>
        </authorList>
    </citation>
    <scope>NUCLEOTIDE SEQUENCE [LARGE SCALE GENOMIC DNA]</scope>
    <source>
        <strain evidence="2 3">JP610</strain>
    </source>
</reference>
<dbReference type="InterPro" id="IPR036259">
    <property type="entry name" value="MFS_trans_sf"/>
</dbReference>
<keyword evidence="1" id="KW-0732">Signal</keyword>
<proteinExistence type="predicted"/>
<keyword evidence="3" id="KW-1185">Reference proteome</keyword>
<evidence type="ECO:0008006" key="4">
    <source>
        <dbReference type="Google" id="ProtNLM"/>
    </source>
</evidence>
<dbReference type="STRING" id="667725.A0A0L0F3Y6"/>
<protein>
    <recommendedName>
        <fullName evidence="4">Major facilitator superfamily (MFS) profile domain-containing protein</fullName>
    </recommendedName>
</protein>
<dbReference type="Proteomes" id="UP000054560">
    <property type="component" value="Unassembled WGS sequence"/>
</dbReference>
<evidence type="ECO:0000313" key="2">
    <source>
        <dbReference type="EMBL" id="KNC71440.1"/>
    </source>
</evidence>
<dbReference type="Gene3D" id="1.20.1250.20">
    <property type="entry name" value="MFS general substrate transporter like domains"/>
    <property type="match status" value="1"/>
</dbReference>
<dbReference type="AlphaFoldDB" id="A0A0L0F3Y6"/>
<dbReference type="OrthoDB" id="1740013at2759"/>
<organism evidence="2 3">
    <name type="scientific">Sphaeroforma arctica JP610</name>
    <dbReference type="NCBI Taxonomy" id="667725"/>
    <lineage>
        <taxon>Eukaryota</taxon>
        <taxon>Ichthyosporea</taxon>
        <taxon>Ichthyophonida</taxon>
        <taxon>Sphaeroforma</taxon>
    </lineage>
</organism>
<gene>
    <name evidence="2" type="ORF">SARC_16020</name>
</gene>
<dbReference type="EMBL" id="KQ248811">
    <property type="protein sequence ID" value="KNC71440.1"/>
    <property type="molecule type" value="Genomic_DNA"/>
</dbReference>
<evidence type="ECO:0000313" key="3">
    <source>
        <dbReference type="Proteomes" id="UP000054560"/>
    </source>
</evidence>
<feature type="signal peptide" evidence="1">
    <location>
        <begin position="1"/>
        <end position="19"/>
    </location>
</feature>
<feature type="non-terminal residue" evidence="2">
    <location>
        <position position="63"/>
    </location>
</feature>